<dbReference type="InterPro" id="IPR021799">
    <property type="entry name" value="PIN-like_prokaryotic"/>
</dbReference>
<dbReference type="Pfam" id="PF11848">
    <property type="entry name" value="DUF3368"/>
    <property type="match status" value="1"/>
</dbReference>
<dbReference type="AlphaFoldDB" id="A0A1M6UU88"/>
<dbReference type="Proteomes" id="UP000184452">
    <property type="component" value="Unassembled WGS sequence"/>
</dbReference>
<protein>
    <submittedName>
        <fullName evidence="1">Predicted nucleic acid-binding protein, contains PIN domain</fullName>
    </submittedName>
</protein>
<reference evidence="1 2" key="1">
    <citation type="submission" date="2016-11" db="EMBL/GenBank/DDBJ databases">
        <authorList>
            <person name="Jaros S."/>
            <person name="Januszkiewicz K."/>
            <person name="Wedrychowicz H."/>
        </authorList>
    </citation>
    <scope>NUCLEOTIDE SEQUENCE [LARGE SCALE GENOMIC DNA]</scope>
    <source>
        <strain evidence="1 2">CGMCC 4.5723</strain>
    </source>
</reference>
<evidence type="ECO:0000313" key="1">
    <source>
        <dbReference type="EMBL" id="SHK72782.1"/>
    </source>
</evidence>
<keyword evidence="2" id="KW-1185">Reference proteome</keyword>
<accession>A0A1M6UU88</accession>
<organism evidence="1 2">
    <name type="scientific">Nocardiopsis flavescens</name>
    <dbReference type="NCBI Taxonomy" id="758803"/>
    <lineage>
        <taxon>Bacteria</taxon>
        <taxon>Bacillati</taxon>
        <taxon>Actinomycetota</taxon>
        <taxon>Actinomycetes</taxon>
        <taxon>Streptosporangiales</taxon>
        <taxon>Nocardiopsidaceae</taxon>
        <taxon>Nocardiopsis</taxon>
    </lineage>
</organism>
<proteinExistence type="predicted"/>
<sequence>MDTSVYTHFCRAGHASLLQGLAPGGVVLIPSDVSEEIERGRDTYANIPSVASVAWAEIAVLDETEIWTQAQIKAQMSGGPTEHMGECAVIACAKHRRLTAVLDERAAVAQADRLSVPNHDTLWIVIEAYKTLFDRDRKTAADVVDDLLGTGMFLPLQSGESLLTWAYEEGLLP</sequence>
<evidence type="ECO:0000313" key="2">
    <source>
        <dbReference type="Proteomes" id="UP000184452"/>
    </source>
</evidence>
<gene>
    <name evidence="1" type="ORF">SAMN05421803_1302</name>
</gene>
<name>A0A1M6UU88_9ACTN</name>
<dbReference type="EMBL" id="FQZK01000030">
    <property type="protein sequence ID" value="SHK72782.1"/>
    <property type="molecule type" value="Genomic_DNA"/>
</dbReference>